<dbReference type="RefSeq" id="XP_020122479.1">
    <property type="nucleotide sequence ID" value="XM_020265166.1"/>
</dbReference>
<keyword evidence="3" id="KW-1185">Reference proteome</keyword>
<sequence>MVPPIIQDLYTSMIHKHRDIQAFHLWLRLLEDNLVPNIRGLTVHYRTVPSTSDDYDLVRISFHANPEKAHNRKTQIQILAFSLPSTSPSSSSGASFSSTDRYNESPPKGYPIPWDSFLEDVENQHRIMHSKGELDGDYDCFVVFKQYARLYALRGVEHANIRECWVSFGAEKMQSQGIQPLWTDRDDFGPLFEFKTHYTMIMHLLRAFAWNINIPYVFRSRPAQ</sequence>
<dbReference type="AlphaFoldDB" id="A0A225AYD5"/>
<evidence type="ECO:0000313" key="2">
    <source>
        <dbReference type="EMBL" id="OKL62358.1"/>
    </source>
</evidence>
<dbReference type="OrthoDB" id="4220920at2759"/>
<comment type="caution">
    <text evidence="2">The sequence shown here is derived from an EMBL/GenBank/DDBJ whole genome shotgun (WGS) entry which is preliminary data.</text>
</comment>
<evidence type="ECO:0000256" key="1">
    <source>
        <dbReference type="SAM" id="MobiDB-lite"/>
    </source>
</evidence>
<dbReference type="EMBL" id="LFMY01000003">
    <property type="protein sequence ID" value="OKL62358.1"/>
    <property type="molecule type" value="Genomic_DNA"/>
</dbReference>
<feature type="region of interest" description="Disordered" evidence="1">
    <location>
        <begin position="84"/>
        <end position="107"/>
    </location>
</feature>
<protein>
    <submittedName>
        <fullName evidence="2">Uncharacterized protein</fullName>
    </submittedName>
</protein>
<proteinExistence type="predicted"/>
<dbReference type="Proteomes" id="UP000214365">
    <property type="component" value="Unassembled WGS sequence"/>
</dbReference>
<dbReference type="GeneID" id="31002811"/>
<reference evidence="2 3" key="1">
    <citation type="submission" date="2015-06" db="EMBL/GenBank/DDBJ databases">
        <title>Talaromyces atroroseus IBT 11181 draft genome.</title>
        <authorList>
            <person name="Rasmussen K.B."/>
            <person name="Rasmussen S."/>
            <person name="Petersen B."/>
            <person name="Sicheritz-Ponten T."/>
            <person name="Mortensen U.H."/>
            <person name="Thrane U."/>
        </authorList>
    </citation>
    <scope>NUCLEOTIDE SEQUENCE [LARGE SCALE GENOMIC DNA]</scope>
    <source>
        <strain evidence="2 3">IBT 11181</strain>
    </source>
</reference>
<organism evidence="2 3">
    <name type="scientific">Talaromyces atroroseus</name>
    <dbReference type="NCBI Taxonomy" id="1441469"/>
    <lineage>
        <taxon>Eukaryota</taxon>
        <taxon>Fungi</taxon>
        <taxon>Dikarya</taxon>
        <taxon>Ascomycota</taxon>
        <taxon>Pezizomycotina</taxon>
        <taxon>Eurotiomycetes</taxon>
        <taxon>Eurotiomycetidae</taxon>
        <taxon>Eurotiales</taxon>
        <taxon>Trichocomaceae</taxon>
        <taxon>Talaromyces</taxon>
        <taxon>Talaromyces sect. Trachyspermi</taxon>
    </lineage>
</organism>
<evidence type="ECO:0000313" key="3">
    <source>
        <dbReference type="Proteomes" id="UP000214365"/>
    </source>
</evidence>
<name>A0A225AYD5_TALAT</name>
<feature type="compositionally biased region" description="Low complexity" evidence="1">
    <location>
        <begin position="84"/>
        <end position="99"/>
    </location>
</feature>
<accession>A0A225AYD5</accession>
<gene>
    <name evidence="2" type="ORF">UA08_03056</name>
</gene>